<accession>A0ABV2WRN5</accession>
<dbReference type="InterPro" id="IPR037523">
    <property type="entry name" value="VOC_core"/>
</dbReference>
<gene>
    <name evidence="3" type="ORF">ABZ510_16825</name>
</gene>
<keyword evidence="4" id="KW-1185">Reference proteome</keyword>
<feature type="domain" description="VOC" evidence="2">
    <location>
        <begin position="7"/>
        <end position="153"/>
    </location>
</feature>
<evidence type="ECO:0000313" key="3">
    <source>
        <dbReference type="EMBL" id="MEU1953517.1"/>
    </source>
</evidence>
<protein>
    <submittedName>
        <fullName evidence="3">VOC family protein</fullName>
    </submittedName>
</protein>
<dbReference type="SUPFAM" id="SSF54593">
    <property type="entry name" value="Glyoxalase/Bleomycin resistance protein/Dihydroxybiphenyl dioxygenase"/>
    <property type="match status" value="1"/>
</dbReference>
<dbReference type="InterPro" id="IPR051785">
    <property type="entry name" value="MMCE/EMCE_epimerase"/>
</dbReference>
<comment type="caution">
    <text evidence="3">The sequence shown here is derived from an EMBL/GenBank/DDBJ whole genome shotgun (WGS) entry which is preliminary data.</text>
</comment>
<proteinExistence type="predicted"/>
<dbReference type="Pfam" id="PF13669">
    <property type="entry name" value="Glyoxalase_4"/>
    <property type="match status" value="1"/>
</dbReference>
<keyword evidence="1" id="KW-0479">Metal-binding</keyword>
<dbReference type="Proteomes" id="UP001550628">
    <property type="component" value="Unassembled WGS sequence"/>
</dbReference>
<reference evidence="3 4" key="1">
    <citation type="submission" date="2024-06" db="EMBL/GenBank/DDBJ databases">
        <title>The Natural Products Discovery Center: Release of the First 8490 Sequenced Strains for Exploring Actinobacteria Biosynthetic Diversity.</title>
        <authorList>
            <person name="Kalkreuter E."/>
            <person name="Kautsar S.A."/>
            <person name="Yang D."/>
            <person name="Bader C.D."/>
            <person name="Teijaro C.N."/>
            <person name="Fluegel L."/>
            <person name="Davis C.M."/>
            <person name="Simpson J.R."/>
            <person name="Lauterbach L."/>
            <person name="Steele A.D."/>
            <person name="Gui C."/>
            <person name="Meng S."/>
            <person name="Li G."/>
            <person name="Viehrig K."/>
            <person name="Ye F."/>
            <person name="Su P."/>
            <person name="Kiefer A.F."/>
            <person name="Nichols A."/>
            <person name="Cepeda A.J."/>
            <person name="Yan W."/>
            <person name="Fan B."/>
            <person name="Jiang Y."/>
            <person name="Adhikari A."/>
            <person name="Zheng C.-J."/>
            <person name="Schuster L."/>
            <person name="Cowan T.M."/>
            <person name="Smanski M.J."/>
            <person name="Chevrette M.G."/>
            <person name="De Carvalho L.P.S."/>
            <person name="Shen B."/>
        </authorList>
    </citation>
    <scope>NUCLEOTIDE SEQUENCE [LARGE SCALE GENOMIC DNA]</scope>
    <source>
        <strain evidence="3 4">NPDC019708</strain>
    </source>
</reference>
<evidence type="ECO:0000256" key="1">
    <source>
        <dbReference type="ARBA" id="ARBA00022723"/>
    </source>
</evidence>
<dbReference type="EMBL" id="JBEYBF010000010">
    <property type="protein sequence ID" value="MEU1953517.1"/>
    <property type="molecule type" value="Genomic_DNA"/>
</dbReference>
<dbReference type="PANTHER" id="PTHR43048">
    <property type="entry name" value="METHYLMALONYL-COA EPIMERASE"/>
    <property type="match status" value="1"/>
</dbReference>
<organism evidence="3 4">
    <name type="scientific">Nocardia rhamnosiphila</name>
    <dbReference type="NCBI Taxonomy" id="426716"/>
    <lineage>
        <taxon>Bacteria</taxon>
        <taxon>Bacillati</taxon>
        <taxon>Actinomycetota</taxon>
        <taxon>Actinomycetes</taxon>
        <taxon>Mycobacteriales</taxon>
        <taxon>Nocardiaceae</taxon>
        <taxon>Nocardia</taxon>
    </lineage>
</organism>
<evidence type="ECO:0000259" key="2">
    <source>
        <dbReference type="PROSITE" id="PS51819"/>
    </source>
</evidence>
<dbReference type="PANTHER" id="PTHR43048:SF6">
    <property type="entry name" value="BLR8189 PROTEIN"/>
    <property type="match status" value="1"/>
</dbReference>
<dbReference type="InterPro" id="IPR029068">
    <property type="entry name" value="Glyas_Bleomycin-R_OHBP_Dase"/>
</dbReference>
<dbReference type="PROSITE" id="PS51819">
    <property type="entry name" value="VOC"/>
    <property type="match status" value="1"/>
</dbReference>
<name>A0ABV2WRN5_9NOCA</name>
<sequence length="173" mass="19604">MIESRTAVDHIGLTVPDLDQAIAFFVELFGCEVVYTAGPYDNVGYIWTGEDEPEPARVRLAVLTHNRSHNFELLEYRSDTTPDRSEPPRPSSPGGAHIAFYVEDIEGTVERLKSHPDIHFLGALEREVGGPIHGLDWVYVRTPWGLVIELLHWRHGLPYEEKTTARLVPPPWL</sequence>
<evidence type="ECO:0000313" key="4">
    <source>
        <dbReference type="Proteomes" id="UP001550628"/>
    </source>
</evidence>
<dbReference type="Gene3D" id="3.10.180.10">
    <property type="entry name" value="2,3-Dihydroxybiphenyl 1,2-Dioxygenase, domain 1"/>
    <property type="match status" value="1"/>
</dbReference>
<dbReference type="RefSeq" id="WP_356958038.1">
    <property type="nucleotide sequence ID" value="NZ_JBEYBD010000011.1"/>
</dbReference>